<proteinExistence type="predicted"/>
<dbReference type="NCBIfam" id="TIGR04183">
    <property type="entry name" value="Por_Secre_tail"/>
    <property type="match status" value="1"/>
</dbReference>
<reference evidence="3 4" key="1">
    <citation type="submission" date="2019-07" db="EMBL/GenBank/DDBJ databases">
        <title>Novel species of Flavobacterium.</title>
        <authorList>
            <person name="Liu Q."/>
            <person name="Xin Y.-H."/>
        </authorList>
    </citation>
    <scope>NUCLEOTIDE SEQUENCE [LARGE SCALE GENOMIC DNA]</scope>
    <source>
        <strain evidence="3 4">LB1R34</strain>
    </source>
</reference>
<dbReference type="Gene3D" id="1.50.10.140">
    <property type="match status" value="1"/>
</dbReference>
<dbReference type="InterPro" id="IPR026444">
    <property type="entry name" value="Secre_tail"/>
</dbReference>
<feature type="domain" description="Secretion system C-terminal sorting" evidence="2">
    <location>
        <begin position="600"/>
        <end position="666"/>
    </location>
</feature>
<evidence type="ECO:0000313" key="3">
    <source>
        <dbReference type="EMBL" id="TRX42911.1"/>
    </source>
</evidence>
<dbReference type="Proteomes" id="UP000316371">
    <property type="component" value="Unassembled WGS sequence"/>
</dbReference>
<dbReference type="Pfam" id="PF18962">
    <property type="entry name" value="Por_Secre_tail"/>
    <property type="match status" value="1"/>
</dbReference>
<comment type="caution">
    <text evidence="3">The sequence shown here is derived from an EMBL/GenBank/DDBJ whole genome shotgun (WGS) entry which is preliminary data.</text>
</comment>
<accession>A0A553ED94</accession>
<keyword evidence="4" id="KW-1185">Reference proteome</keyword>
<protein>
    <submittedName>
        <fullName evidence="3">T9SS type A sorting domain-containing protein</fullName>
    </submittedName>
</protein>
<dbReference type="EMBL" id="VJZT01000001">
    <property type="protein sequence ID" value="TRX42911.1"/>
    <property type="molecule type" value="Genomic_DNA"/>
</dbReference>
<evidence type="ECO:0000259" key="2">
    <source>
        <dbReference type="Pfam" id="PF18962"/>
    </source>
</evidence>
<dbReference type="AlphaFoldDB" id="A0A553ED94"/>
<organism evidence="3 4">
    <name type="scientific">Flavobacterium restrictum</name>
    <dbReference type="NCBI Taxonomy" id="2594428"/>
    <lineage>
        <taxon>Bacteria</taxon>
        <taxon>Pseudomonadati</taxon>
        <taxon>Bacteroidota</taxon>
        <taxon>Flavobacteriia</taxon>
        <taxon>Flavobacteriales</taxon>
        <taxon>Flavobacteriaceae</taxon>
        <taxon>Flavobacterium</taxon>
    </lineage>
</organism>
<dbReference type="RefSeq" id="WP_144254835.1">
    <property type="nucleotide sequence ID" value="NZ_VJZT01000001.1"/>
</dbReference>
<name>A0A553ED94_9FLAO</name>
<sequence length="669" mass="74129">MMQHFLKEVKILAVISTFASMQFGHAQIIENYEATPLAMSLIKGGTTDLSTLTVVSNPVKSGTNTSNKVCKLFRDKDGIPEEGFLATKNIDFATQKYLHIKVYKNRLTAVKLKLEGGTNGTFTSNSTNTQTKINQWEDYVFDCSSLSGTSAKFTVIPDYKDPVGLSFDTNIYIDDIVLNDNAAPITYTTELFQNSYQLYKNIRQSNGVYLDALAINGAGEKPAAIVANGIGLMALCISDAMYTKTGDAINWEPTADQVIATLQAFVDFKANGIANDAGMFPRYFRWDSGNQDGDWSGEFSTVDNAIFAMGLHMCTNYFANNATIVANANSLLATMDFTKAIYPTKMAMILDQSGTVGSAFTSPFNEYMLVAWMAKNAPTSNVGYAKSQTFWNTYFANPDTALITRPTYFGYTTLSDGDFISSFIPQFCYYFVHYFKSDSKYMSYFSNWLNADKLFATKEGATNTYEWGLGAGEIPGGGYSADKIYDNPNKIVSPHIIAGFIPINSSSKTDLVSLFNNGNAAAVYGLPSNTAKKVLWRYKRNDTAARTPYIQAIDYSTMLFGLASLPENLGSNWFSNYNWPLTVSNLETKDWNKKEPKITVYPNPFAQSITITFQNFQETTATISDVSGKQVFSLVLKQNAQNINLPSDLQSGVYFLQIKNEKPIKIIKK</sequence>
<dbReference type="OrthoDB" id="5937621at2"/>
<keyword evidence="1" id="KW-0732">Signal</keyword>
<evidence type="ECO:0000313" key="4">
    <source>
        <dbReference type="Proteomes" id="UP000316371"/>
    </source>
</evidence>
<gene>
    <name evidence="3" type="ORF">FNW21_00850</name>
</gene>
<evidence type="ECO:0000256" key="1">
    <source>
        <dbReference type="ARBA" id="ARBA00022729"/>
    </source>
</evidence>